<accession>A0ABN8RW57</accession>
<evidence type="ECO:0000313" key="1">
    <source>
        <dbReference type="EMBL" id="CAH3183229.1"/>
    </source>
</evidence>
<reference evidence="1 2" key="1">
    <citation type="submission" date="2022-05" db="EMBL/GenBank/DDBJ databases">
        <authorList>
            <consortium name="Genoscope - CEA"/>
            <person name="William W."/>
        </authorList>
    </citation>
    <scope>NUCLEOTIDE SEQUENCE [LARGE SCALE GENOMIC DNA]</scope>
</reference>
<comment type="caution">
    <text evidence="1">The sequence shown here is derived from an EMBL/GenBank/DDBJ whole genome shotgun (WGS) entry which is preliminary data.</text>
</comment>
<proteinExistence type="predicted"/>
<sequence>MPWYAINSVLMITSLRASIPQVKQVWLADDSAGGGSIKFGYIVNGAKSWLIVKTSELAESAKKLLGDEVNITLEGRRHLDLVTSHISKVCRNVETEPLLQLLDNEVFNLESTVTSREARLDMKAGGFWTPGVTAFFDVRVTHVNSRSNQRKYTATIFKEQENVKRKLNQRVMDVEMGTFTPLVFGTNGGMELIDCQNFLRTLANKLSIKNNEPYASVISWLRIQLSFAILGTVHRCVRGSRCPFKSREVSEDFTFAVAGLHLHS</sequence>
<dbReference type="EMBL" id="CALNXK010000347">
    <property type="protein sequence ID" value="CAH3183229.1"/>
    <property type="molecule type" value="Genomic_DNA"/>
</dbReference>
<protein>
    <submittedName>
        <fullName evidence="1">Uncharacterized protein</fullName>
    </submittedName>
</protein>
<name>A0ABN8RW57_9CNID</name>
<gene>
    <name evidence="1" type="ORF">PLOB_00028148</name>
</gene>
<dbReference type="Proteomes" id="UP001159405">
    <property type="component" value="Unassembled WGS sequence"/>
</dbReference>
<keyword evidence="2" id="KW-1185">Reference proteome</keyword>
<organism evidence="1 2">
    <name type="scientific">Porites lobata</name>
    <dbReference type="NCBI Taxonomy" id="104759"/>
    <lineage>
        <taxon>Eukaryota</taxon>
        <taxon>Metazoa</taxon>
        <taxon>Cnidaria</taxon>
        <taxon>Anthozoa</taxon>
        <taxon>Hexacorallia</taxon>
        <taxon>Scleractinia</taxon>
        <taxon>Fungiina</taxon>
        <taxon>Poritidae</taxon>
        <taxon>Porites</taxon>
    </lineage>
</organism>
<evidence type="ECO:0000313" key="2">
    <source>
        <dbReference type="Proteomes" id="UP001159405"/>
    </source>
</evidence>